<gene>
    <name evidence="4" type="ORF">QRX50_23000</name>
</gene>
<reference evidence="4 5" key="1">
    <citation type="submission" date="2023-06" db="EMBL/GenBank/DDBJ databases">
        <authorList>
            <person name="Oyuntsetseg B."/>
            <person name="Kim S.B."/>
        </authorList>
    </citation>
    <scope>NUCLEOTIDE SEQUENCE [LARGE SCALE GENOMIC DNA]</scope>
    <source>
        <strain evidence="4 5">2-15</strain>
    </source>
</reference>
<protein>
    <recommendedName>
        <fullName evidence="3">PPE domain-containing protein</fullName>
    </recommendedName>
</protein>
<evidence type="ECO:0000259" key="3">
    <source>
        <dbReference type="Pfam" id="PF00823"/>
    </source>
</evidence>
<sequence length="417" mass="43596">MTETQENPLVATTEPTSGLMTQMGSSSNELDNLNAQYAGSGIFSDAASSITDFRNGDWLNFGMDVATDGLDLLGMAMDPLGSLASAGVGWLIEHISFLKEGLDKLAGNPEEITAKAVTWTNISKQLSASADQYEQAAAKVAPDFQGSGGQAYQKSAQGYVAVLRGAAGQATGASGAMNVAGALVGTERGLIRDMISSFVGELIIKALAALAASWCTFGGTIAAFIADTLVEGGILAEKISSRIAQVVAKLDKLAESAGKAKGAIEEASKALQKLGKVADKISDKSLDAAVNLEKKGGELKDAAHAKTAAERAEGWKEGTADKLFPKTESETKFGEKYSEDGRSFLKPSEWGKGDGVPDWKDADTLGVGTEARRQANEQADRYHEGSEAYEEEHKEESEGGEGEKAGAPEGGSEEKPE</sequence>
<dbReference type="InterPro" id="IPR038332">
    <property type="entry name" value="PPE_sf"/>
</dbReference>
<comment type="similarity">
    <text evidence="1">Belongs to the mycobacterial PPE family.</text>
</comment>
<dbReference type="Pfam" id="PF00823">
    <property type="entry name" value="PPE"/>
    <property type="match status" value="1"/>
</dbReference>
<dbReference type="EMBL" id="CP127294">
    <property type="protein sequence ID" value="WIX83418.1"/>
    <property type="molecule type" value="Genomic_DNA"/>
</dbReference>
<evidence type="ECO:0000256" key="2">
    <source>
        <dbReference type="SAM" id="MobiDB-lite"/>
    </source>
</evidence>
<proteinExistence type="inferred from homology"/>
<name>A0A9Y2IRF0_9PSEU</name>
<feature type="compositionally biased region" description="Basic and acidic residues" evidence="2">
    <location>
        <begin position="302"/>
        <end position="363"/>
    </location>
</feature>
<feature type="region of interest" description="Disordered" evidence="2">
    <location>
        <begin position="1"/>
        <end position="25"/>
    </location>
</feature>
<keyword evidence="5" id="KW-1185">Reference proteome</keyword>
<feature type="compositionally biased region" description="Basic and acidic residues" evidence="2">
    <location>
        <begin position="370"/>
        <end position="417"/>
    </location>
</feature>
<organism evidence="4 5">
    <name type="scientific">Amycolatopsis carbonis</name>
    <dbReference type="NCBI Taxonomy" id="715471"/>
    <lineage>
        <taxon>Bacteria</taxon>
        <taxon>Bacillati</taxon>
        <taxon>Actinomycetota</taxon>
        <taxon>Actinomycetes</taxon>
        <taxon>Pseudonocardiales</taxon>
        <taxon>Pseudonocardiaceae</taxon>
        <taxon>Amycolatopsis</taxon>
    </lineage>
</organism>
<feature type="compositionally biased region" description="Polar residues" evidence="2">
    <location>
        <begin position="13"/>
        <end position="25"/>
    </location>
</feature>
<feature type="domain" description="PPE" evidence="3">
    <location>
        <begin position="109"/>
        <end position="180"/>
    </location>
</feature>
<dbReference type="Gene3D" id="1.20.1260.20">
    <property type="entry name" value="PPE superfamily"/>
    <property type="match status" value="1"/>
</dbReference>
<dbReference type="KEGG" id="acab:QRX50_23000"/>
<dbReference type="InterPro" id="IPR000030">
    <property type="entry name" value="PPE_dom"/>
</dbReference>
<accession>A0A9Y2IRF0</accession>
<evidence type="ECO:0000313" key="4">
    <source>
        <dbReference type="EMBL" id="WIX83418.1"/>
    </source>
</evidence>
<evidence type="ECO:0000256" key="1">
    <source>
        <dbReference type="ARBA" id="ARBA00010652"/>
    </source>
</evidence>
<dbReference type="AlphaFoldDB" id="A0A9Y2IRF0"/>
<dbReference type="RefSeq" id="WP_285973968.1">
    <property type="nucleotide sequence ID" value="NZ_CP127294.1"/>
</dbReference>
<dbReference type="SUPFAM" id="SSF140459">
    <property type="entry name" value="PE/PPE dimer-like"/>
    <property type="match status" value="1"/>
</dbReference>
<dbReference type="Proteomes" id="UP001236014">
    <property type="component" value="Chromosome"/>
</dbReference>
<feature type="region of interest" description="Disordered" evidence="2">
    <location>
        <begin position="302"/>
        <end position="417"/>
    </location>
</feature>
<evidence type="ECO:0000313" key="5">
    <source>
        <dbReference type="Proteomes" id="UP001236014"/>
    </source>
</evidence>